<dbReference type="AlphaFoldDB" id="A0A7W4JD69"/>
<evidence type="ECO:0000313" key="11">
    <source>
        <dbReference type="Proteomes" id="UP000525623"/>
    </source>
</evidence>
<evidence type="ECO:0000256" key="2">
    <source>
        <dbReference type="ARBA" id="ARBA00022448"/>
    </source>
</evidence>
<dbReference type="EMBL" id="JABEQL010000008">
    <property type="protein sequence ID" value="MBB2179093.1"/>
    <property type="molecule type" value="Genomic_DNA"/>
</dbReference>
<comment type="caution">
    <text evidence="10">The sequence shown here is derived from an EMBL/GenBank/DDBJ whole genome shotgun (WGS) entry which is preliminary data.</text>
</comment>
<keyword evidence="6 8" id="KW-1133">Transmembrane helix</keyword>
<dbReference type="PANTHER" id="PTHR43528">
    <property type="entry name" value="ALPHA-KETOGLUTARATE PERMEASE"/>
    <property type="match status" value="1"/>
</dbReference>
<dbReference type="GO" id="GO:0005886">
    <property type="term" value="C:plasma membrane"/>
    <property type="evidence" value="ECO:0007669"/>
    <property type="project" value="UniProtKB-SubCell"/>
</dbReference>
<reference evidence="10 11" key="1">
    <citation type="submission" date="2020-04" db="EMBL/GenBank/DDBJ databases">
        <title>Description of novel Gluconacetobacter.</title>
        <authorList>
            <person name="Sombolestani A."/>
        </authorList>
    </citation>
    <scope>NUCLEOTIDE SEQUENCE [LARGE SCALE GENOMIC DNA]</scope>
    <source>
        <strain evidence="10 11">LMG 27725</strain>
    </source>
</reference>
<feature type="domain" description="Major facilitator superfamily (MFS) profile" evidence="9">
    <location>
        <begin position="13"/>
        <end position="418"/>
    </location>
</feature>
<dbReference type="InterPro" id="IPR020846">
    <property type="entry name" value="MFS_dom"/>
</dbReference>
<feature type="transmembrane region" description="Helical" evidence="8">
    <location>
        <begin position="270"/>
        <end position="291"/>
    </location>
</feature>
<evidence type="ECO:0000256" key="6">
    <source>
        <dbReference type="ARBA" id="ARBA00022989"/>
    </source>
</evidence>
<sequence>MERNASRTRRNVLIGAACAGNFLEFYNFMAYAFFAPMIGHAFFPSGSNNLMNLLYALMTFAVGFIMRPLGAVVIGRFASTHGQHAALMLTFGMMGFGSFLVAATPPATSIGITAPVIIVFARMLQGFSDGGEVGPATELLYSAAPGGLGGVFGTLQYMTQLLGSLLAVLLGLILSLSMSHDALFSWGWRVPFLFGLVIVPAGLFLRRLAAGHAIAPHPAMAPSPEERLAVRKVILFVFLALVSGTVSTYLRTFGLSYAVSVLHLSPATGMAAMTAGLTFGALSVLASMFFVARHPNPAGTVIGVTLLMGALSPIVYYYAIHDPGLGSQLALNISMFALSGFVMTSMWKVLLDSLPPHSRSFLFGVIYATAVSVFGGLTQPVVTCLIAITGNPLIPGWMMAATAILGLFSYLRLRALQFQKTAFNPPAIGIRESRAPS</sequence>
<evidence type="ECO:0000256" key="7">
    <source>
        <dbReference type="ARBA" id="ARBA00023136"/>
    </source>
</evidence>
<comment type="subcellular location">
    <subcellularLocation>
        <location evidence="1">Cell membrane</location>
        <topology evidence="1">Multi-pass membrane protein</topology>
    </subcellularLocation>
</comment>
<organism evidence="10 11">
    <name type="scientific">Gluconacetobacter tumulicola</name>
    <dbReference type="NCBI Taxonomy" id="1017177"/>
    <lineage>
        <taxon>Bacteria</taxon>
        <taxon>Pseudomonadati</taxon>
        <taxon>Pseudomonadota</taxon>
        <taxon>Alphaproteobacteria</taxon>
        <taxon>Acetobacterales</taxon>
        <taxon>Acetobacteraceae</taxon>
        <taxon>Gluconacetobacter</taxon>
    </lineage>
</organism>
<keyword evidence="3" id="KW-1003">Cell membrane</keyword>
<dbReference type="PANTHER" id="PTHR43528:SF3">
    <property type="entry name" value="CITRATE-PROTON SYMPORTER"/>
    <property type="match status" value="1"/>
</dbReference>
<keyword evidence="11" id="KW-1185">Reference proteome</keyword>
<dbReference type="GO" id="GO:0015293">
    <property type="term" value="F:symporter activity"/>
    <property type="evidence" value="ECO:0007669"/>
    <property type="project" value="UniProtKB-KW"/>
</dbReference>
<feature type="transmembrane region" description="Helical" evidence="8">
    <location>
        <begin position="394"/>
        <end position="413"/>
    </location>
</feature>
<gene>
    <name evidence="10" type="ORF">HLH29_07890</name>
</gene>
<feature type="transmembrane region" description="Helical" evidence="8">
    <location>
        <begin position="331"/>
        <end position="350"/>
    </location>
</feature>
<evidence type="ECO:0000256" key="3">
    <source>
        <dbReference type="ARBA" id="ARBA00022475"/>
    </source>
</evidence>
<protein>
    <recommendedName>
        <fullName evidence="9">Major facilitator superfamily (MFS) profile domain-containing protein</fullName>
    </recommendedName>
</protein>
<feature type="transmembrane region" description="Helical" evidence="8">
    <location>
        <begin position="86"/>
        <end position="119"/>
    </location>
</feature>
<evidence type="ECO:0000313" key="10">
    <source>
        <dbReference type="EMBL" id="MBB2179093.1"/>
    </source>
</evidence>
<evidence type="ECO:0000256" key="8">
    <source>
        <dbReference type="SAM" id="Phobius"/>
    </source>
</evidence>
<dbReference type="InterPro" id="IPR036259">
    <property type="entry name" value="MFS_trans_sf"/>
</dbReference>
<dbReference type="SUPFAM" id="SSF103473">
    <property type="entry name" value="MFS general substrate transporter"/>
    <property type="match status" value="1"/>
</dbReference>
<keyword evidence="7 8" id="KW-0472">Membrane</keyword>
<dbReference type="RefSeq" id="WP_182965536.1">
    <property type="nucleotide sequence ID" value="NZ_BAABGC010000076.1"/>
</dbReference>
<evidence type="ECO:0000256" key="4">
    <source>
        <dbReference type="ARBA" id="ARBA00022692"/>
    </source>
</evidence>
<feature type="transmembrane region" description="Helical" evidence="8">
    <location>
        <begin position="186"/>
        <end position="205"/>
    </location>
</feature>
<keyword evidence="4 8" id="KW-0812">Transmembrane</keyword>
<evidence type="ECO:0000256" key="1">
    <source>
        <dbReference type="ARBA" id="ARBA00004651"/>
    </source>
</evidence>
<dbReference type="InterPro" id="IPR051084">
    <property type="entry name" value="H+-coupled_symporters"/>
</dbReference>
<evidence type="ECO:0000259" key="9">
    <source>
        <dbReference type="PROSITE" id="PS50850"/>
    </source>
</evidence>
<accession>A0A7W4JD69</accession>
<feature type="transmembrane region" description="Helical" evidence="8">
    <location>
        <begin position="54"/>
        <end position="74"/>
    </location>
</feature>
<feature type="transmembrane region" description="Helical" evidence="8">
    <location>
        <begin position="12"/>
        <end position="34"/>
    </location>
</feature>
<dbReference type="Gene3D" id="1.20.1250.20">
    <property type="entry name" value="MFS general substrate transporter like domains"/>
    <property type="match status" value="1"/>
</dbReference>
<feature type="transmembrane region" description="Helical" evidence="8">
    <location>
        <begin position="139"/>
        <end position="155"/>
    </location>
</feature>
<evidence type="ECO:0000256" key="5">
    <source>
        <dbReference type="ARBA" id="ARBA00022847"/>
    </source>
</evidence>
<keyword evidence="5" id="KW-0769">Symport</keyword>
<feature type="transmembrane region" description="Helical" evidence="8">
    <location>
        <begin position="233"/>
        <end position="250"/>
    </location>
</feature>
<feature type="transmembrane region" description="Helical" evidence="8">
    <location>
        <begin position="362"/>
        <end position="388"/>
    </location>
</feature>
<feature type="transmembrane region" description="Helical" evidence="8">
    <location>
        <begin position="162"/>
        <end position="180"/>
    </location>
</feature>
<keyword evidence="2" id="KW-0813">Transport</keyword>
<feature type="transmembrane region" description="Helical" evidence="8">
    <location>
        <begin position="298"/>
        <end position="319"/>
    </location>
</feature>
<dbReference type="Proteomes" id="UP000525623">
    <property type="component" value="Unassembled WGS sequence"/>
</dbReference>
<proteinExistence type="predicted"/>
<name>A0A7W4JD69_9PROT</name>
<dbReference type="PROSITE" id="PS50850">
    <property type="entry name" value="MFS"/>
    <property type="match status" value="1"/>
</dbReference>